<dbReference type="SUPFAM" id="SSF56235">
    <property type="entry name" value="N-terminal nucleophile aminohydrolases (Ntn hydrolases)"/>
    <property type="match status" value="1"/>
</dbReference>
<dbReference type="EMBL" id="GG662601">
    <property type="protein sequence ID" value="EAS01518.1"/>
    <property type="molecule type" value="Genomic_DNA"/>
</dbReference>
<sequence>MGLFKRLGQIIQVTIALLVVGLVLATYLWIPSYQGKLYHSRNYGDINIYRDEFAIPHIVSESIQSSFYGLGHVHCQDRLWNMDMYRRIASGKMSELFGNSTLDTDIMMREFGFRRAAEKMRDNLTKDILETIQAYADGVNDCVDAMKILPLEYYITGNKFEKWDVVDSLSFVKLLNFQLTSDWSYELIREKLIKIFGKKVVKLMMVNRYLFDNTTIMTDEELKLMGLYSPFDPKIDLEEDQDAGSSLSVEKLELIMKTGIVQFLSENKGSNGWAIHGNHTTTGKPILANDPHLDNQIPAIWAQAVLHFKTKYGKEQTVSGGSMPGIGAILSGQTNYFAWGMTTLYTDSSDLYQEKLNDEGDKYFLDDEWRKLKTVKEQINIKSGQAYNLTVKLTHRGPILQRDSMNVSFAWIGYIDNDKTCDGIFNFYHLDNFQELIDSLNLIDGPTQALSFATVDNHIGFFGMGKHPIRSNPYQGAFIQDGTKSKNDWIRFNTVQEQPRSYDPPKGYVVTANNKFASDNTLNNLSLYVASTARSKRITEIIEEYIRNGTKISPEHVMNMQRDVKDSYAQKIHRHYLNIYHKNKRDILTPDQISECDKMMKLLEKWDFYAEEKSVGASVYYAIDYFLSKKLLLSYSEDILVRLKVTVHFLFDHFRLNQIQNWSEGKNIDEEWCRNANSTLKGKDCIYNFVVSINEAYLFLKEKLGENMNKWYYGEIHQHHFIHIPFSKTPLKSLFERSYQSKGSKYTVHVSALDFQNDSWKGIWGGNYKMIASLDKSQDSYYILDTGVSGNLLSSHYDDQQQIYKQGNYLKQNRNPKTYSSFKKFSLISSKLTKQKSQKDL</sequence>
<dbReference type="InterPro" id="IPR002692">
    <property type="entry name" value="S45"/>
</dbReference>
<dbReference type="PANTHER" id="PTHR34218">
    <property type="entry name" value="PEPTIDASE S45 PENICILLIN AMIDASE"/>
    <property type="match status" value="1"/>
</dbReference>
<dbReference type="OrthoDB" id="311470at2759"/>
<evidence type="ECO:0000256" key="3">
    <source>
        <dbReference type="ARBA" id="ARBA00023145"/>
    </source>
</evidence>
<keyword evidence="4" id="KW-1133">Transmembrane helix</keyword>
<comment type="similarity">
    <text evidence="1">Belongs to the peptidase S45 family.</text>
</comment>
<dbReference type="InterPro" id="IPR014395">
    <property type="entry name" value="Pen/GL7ACA/AHL_acylase"/>
</dbReference>
<dbReference type="PIRSF" id="PIRSF001227">
    <property type="entry name" value="Pen_acylase"/>
    <property type="match status" value="1"/>
</dbReference>
<dbReference type="CDD" id="cd03747">
    <property type="entry name" value="Ntn_PGA_like"/>
    <property type="match status" value="1"/>
</dbReference>
<dbReference type="InterPro" id="IPR029055">
    <property type="entry name" value="Ntn_hydrolases_N"/>
</dbReference>
<feature type="transmembrane region" description="Helical" evidence="4">
    <location>
        <begin position="7"/>
        <end position="30"/>
    </location>
</feature>
<dbReference type="PANTHER" id="PTHR34218:SF4">
    <property type="entry name" value="ACYL-HOMOSERINE LACTONE ACYLASE QUIP"/>
    <property type="match status" value="1"/>
</dbReference>
<dbReference type="Proteomes" id="UP000009168">
    <property type="component" value="Unassembled WGS sequence"/>
</dbReference>
<dbReference type="Gene3D" id="3.60.20.10">
    <property type="entry name" value="Glutamine Phosphoribosylpyrophosphate, subunit 1, domain 1"/>
    <property type="match status" value="1"/>
</dbReference>
<keyword evidence="2" id="KW-0378">Hydrolase</keyword>
<evidence type="ECO:0000256" key="2">
    <source>
        <dbReference type="ARBA" id="ARBA00022801"/>
    </source>
</evidence>
<organism evidence="5 6">
    <name type="scientific">Tetrahymena thermophila (strain SB210)</name>
    <dbReference type="NCBI Taxonomy" id="312017"/>
    <lineage>
        <taxon>Eukaryota</taxon>
        <taxon>Sar</taxon>
        <taxon>Alveolata</taxon>
        <taxon>Ciliophora</taxon>
        <taxon>Intramacronucleata</taxon>
        <taxon>Oligohymenophorea</taxon>
        <taxon>Hymenostomatida</taxon>
        <taxon>Tetrahymenina</taxon>
        <taxon>Tetrahymenidae</taxon>
        <taxon>Tetrahymena</taxon>
    </lineage>
</organism>
<dbReference type="InParanoid" id="Q23YE6"/>
<dbReference type="MEROPS" id="S45.003"/>
<dbReference type="Gene3D" id="2.30.120.10">
    <property type="match status" value="1"/>
</dbReference>
<dbReference type="InterPro" id="IPR023343">
    <property type="entry name" value="Penicillin_amidase_dom1"/>
</dbReference>
<gene>
    <name evidence="5" type="ORF">TTHERM_00898180</name>
</gene>
<dbReference type="Gene3D" id="1.10.439.10">
    <property type="entry name" value="Penicillin Amidohydrolase, domain 1"/>
    <property type="match status" value="1"/>
</dbReference>
<dbReference type="eggNOG" id="ENOG502S0YK">
    <property type="taxonomic scope" value="Eukaryota"/>
</dbReference>
<dbReference type="RefSeq" id="XP_001021763.1">
    <property type="nucleotide sequence ID" value="XM_001021763.3"/>
</dbReference>
<dbReference type="InterPro" id="IPR043146">
    <property type="entry name" value="Penicillin_amidase_N_B-knob"/>
</dbReference>
<reference evidence="6" key="1">
    <citation type="journal article" date="2006" name="PLoS Biol.">
        <title>Macronuclear genome sequence of the ciliate Tetrahymena thermophila, a model eukaryote.</title>
        <authorList>
            <person name="Eisen J.A."/>
            <person name="Coyne R.S."/>
            <person name="Wu M."/>
            <person name="Wu D."/>
            <person name="Thiagarajan M."/>
            <person name="Wortman J.R."/>
            <person name="Badger J.H."/>
            <person name="Ren Q."/>
            <person name="Amedeo P."/>
            <person name="Jones K.M."/>
            <person name="Tallon L.J."/>
            <person name="Delcher A.L."/>
            <person name="Salzberg S.L."/>
            <person name="Silva J.C."/>
            <person name="Haas B.J."/>
            <person name="Majoros W.H."/>
            <person name="Farzad M."/>
            <person name="Carlton J.M."/>
            <person name="Smith R.K. Jr."/>
            <person name="Garg J."/>
            <person name="Pearlman R.E."/>
            <person name="Karrer K.M."/>
            <person name="Sun L."/>
            <person name="Manning G."/>
            <person name="Elde N.C."/>
            <person name="Turkewitz A.P."/>
            <person name="Asai D.J."/>
            <person name="Wilkes D.E."/>
            <person name="Wang Y."/>
            <person name="Cai H."/>
            <person name="Collins K."/>
            <person name="Stewart B.A."/>
            <person name="Lee S.R."/>
            <person name="Wilamowska K."/>
            <person name="Weinberg Z."/>
            <person name="Ruzzo W.L."/>
            <person name="Wloga D."/>
            <person name="Gaertig J."/>
            <person name="Frankel J."/>
            <person name="Tsao C.-C."/>
            <person name="Gorovsky M.A."/>
            <person name="Keeling P.J."/>
            <person name="Waller R.F."/>
            <person name="Patron N.J."/>
            <person name="Cherry J.M."/>
            <person name="Stover N.A."/>
            <person name="Krieger C.J."/>
            <person name="del Toro C."/>
            <person name="Ryder H.F."/>
            <person name="Williamson S.C."/>
            <person name="Barbeau R.A."/>
            <person name="Hamilton E.P."/>
            <person name="Orias E."/>
        </authorList>
    </citation>
    <scope>NUCLEOTIDE SEQUENCE [LARGE SCALE GENOMIC DNA]</scope>
    <source>
        <strain evidence="6">SB210</strain>
    </source>
</reference>
<evidence type="ECO:0000256" key="1">
    <source>
        <dbReference type="ARBA" id="ARBA00006586"/>
    </source>
</evidence>
<evidence type="ECO:0000313" key="6">
    <source>
        <dbReference type="Proteomes" id="UP000009168"/>
    </source>
</evidence>
<dbReference type="InterPro" id="IPR043147">
    <property type="entry name" value="Penicillin_amidase_A-knob"/>
</dbReference>
<dbReference type="Pfam" id="PF01804">
    <property type="entry name" value="Penicil_amidase"/>
    <property type="match status" value="1"/>
</dbReference>
<keyword evidence="4" id="KW-0472">Membrane</keyword>
<accession>Q23YE6</accession>
<protein>
    <submittedName>
        <fullName evidence="5">Peptidase S45 penicillin amidase</fullName>
    </submittedName>
</protein>
<keyword evidence="4" id="KW-0812">Transmembrane</keyword>
<evidence type="ECO:0000313" key="5">
    <source>
        <dbReference type="EMBL" id="EAS01518.1"/>
    </source>
</evidence>
<dbReference type="GO" id="GO:0017000">
    <property type="term" value="P:antibiotic biosynthetic process"/>
    <property type="evidence" value="ECO:0007669"/>
    <property type="project" value="InterPro"/>
</dbReference>
<dbReference type="AlphaFoldDB" id="Q23YE6"/>
<dbReference type="HOGENOM" id="CLU_011790_3_0_1"/>
<dbReference type="GeneID" id="7830222"/>
<dbReference type="GO" id="GO:0016811">
    <property type="term" value="F:hydrolase activity, acting on carbon-nitrogen (but not peptide) bonds, in linear amides"/>
    <property type="evidence" value="ECO:0007669"/>
    <property type="project" value="InterPro"/>
</dbReference>
<name>Q23YE6_TETTS</name>
<dbReference type="KEGG" id="tet:TTHERM_00898180"/>
<keyword evidence="3" id="KW-0865">Zymogen</keyword>
<proteinExistence type="inferred from homology"/>
<evidence type="ECO:0000256" key="4">
    <source>
        <dbReference type="SAM" id="Phobius"/>
    </source>
</evidence>
<dbReference type="OMA" id="HPYDQDP"/>
<dbReference type="Gene3D" id="1.10.1400.10">
    <property type="match status" value="1"/>
</dbReference>
<keyword evidence="6" id="KW-1185">Reference proteome</keyword>